<dbReference type="RefSeq" id="WP_071926263.1">
    <property type="nucleotide sequence ID" value="NZ_CP018082.1"/>
</dbReference>
<dbReference type="KEGG" id="nsl:BOX37_02980"/>
<name>A0A1J0VM43_9NOCA</name>
<dbReference type="EMBL" id="CP018082">
    <property type="protein sequence ID" value="APE33100.1"/>
    <property type="molecule type" value="Genomic_DNA"/>
</dbReference>
<evidence type="ECO:0000259" key="1">
    <source>
        <dbReference type="Pfam" id="PF13649"/>
    </source>
</evidence>
<sequence length="178" mass="18861">MSDDMRFDWLADLMGVRPGDQVLELGPGPGASLGRVAARLSTGRVVGLDRSAAALTRARARCPDELAAGKIRLVEGAIGSIRPDRLLGELDRGADGFDLIFAVNVNVFWTKPAHAEWNLIRDCLSPTGRVWLCYGYGAPTAPSTSPKPTPAELTHQLTTAGFRPILSAAGDLLAARAA</sequence>
<organism evidence="2 3">
    <name type="scientific">Nocardia mangyaensis</name>
    <dbReference type="NCBI Taxonomy" id="2213200"/>
    <lineage>
        <taxon>Bacteria</taxon>
        <taxon>Bacillati</taxon>
        <taxon>Actinomycetota</taxon>
        <taxon>Actinomycetes</taxon>
        <taxon>Mycobacteriales</taxon>
        <taxon>Nocardiaceae</taxon>
        <taxon>Nocardia</taxon>
    </lineage>
</organism>
<reference evidence="2" key="1">
    <citation type="submission" date="2016-11" db="EMBL/GenBank/DDBJ databases">
        <authorList>
            <person name="Jaros S."/>
            <person name="Januszkiewicz K."/>
            <person name="Wedrychowicz H."/>
        </authorList>
    </citation>
    <scope>NUCLEOTIDE SEQUENCE [LARGE SCALE GENOMIC DNA]</scope>
    <source>
        <strain evidence="2">Y48</strain>
    </source>
</reference>
<feature type="domain" description="Methyltransferase" evidence="1">
    <location>
        <begin position="22"/>
        <end position="128"/>
    </location>
</feature>
<dbReference type="Gene3D" id="3.40.50.150">
    <property type="entry name" value="Vaccinia Virus protein VP39"/>
    <property type="match status" value="1"/>
</dbReference>
<accession>A0A1J0VM43</accession>
<gene>
    <name evidence="2" type="ORF">BOX37_02980</name>
</gene>
<evidence type="ECO:0000313" key="2">
    <source>
        <dbReference type="EMBL" id="APE33100.1"/>
    </source>
</evidence>
<dbReference type="Proteomes" id="UP000183810">
    <property type="component" value="Chromosome"/>
</dbReference>
<evidence type="ECO:0000313" key="3">
    <source>
        <dbReference type="Proteomes" id="UP000183810"/>
    </source>
</evidence>
<dbReference type="InterPro" id="IPR029063">
    <property type="entry name" value="SAM-dependent_MTases_sf"/>
</dbReference>
<dbReference type="SUPFAM" id="SSF53335">
    <property type="entry name" value="S-adenosyl-L-methionine-dependent methyltransferases"/>
    <property type="match status" value="1"/>
</dbReference>
<dbReference type="InterPro" id="IPR041698">
    <property type="entry name" value="Methyltransf_25"/>
</dbReference>
<keyword evidence="3" id="KW-1185">Reference proteome</keyword>
<proteinExistence type="predicted"/>
<dbReference type="AlphaFoldDB" id="A0A1J0VM43"/>
<dbReference type="OrthoDB" id="4571118at2"/>
<dbReference type="Pfam" id="PF13649">
    <property type="entry name" value="Methyltransf_25"/>
    <property type="match status" value="1"/>
</dbReference>
<protein>
    <recommendedName>
        <fullName evidence="1">Methyltransferase domain-containing protein</fullName>
    </recommendedName>
</protein>